<evidence type="ECO:0000313" key="2">
    <source>
        <dbReference type="EMBL" id="BAL56492.1"/>
    </source>
</evidence>
<dbReference type="EMBL" id="AP011749">
    <property type="protein sequence ID" value="BAL56492.1"/>
    <property type="molecule type" value="Genomic_DNA"/>
</dbReference>
<evidence type="ECO:0000256" key="1">
    <source>
        <dbReference type="SAM" id="SignalP"/>
    </source>
</evidence>
<dbReference type="PROSITE" id="PS51257">
    <property type="entry name" value="PROKAR_LIPOPROTEIN"/>
    <property type="match status" value="1"/>
</dbReference>
<gene>
    <name evidence="2" type="ORF">HGMM_F40A07C12</name>
</gene>
<reference evidence="2" key="2">
    <citation type="journal article" date="2012" name="PLoS ONE">
        <title>A Deeply Branching Thermophilic Bacterium with an Ancient Acetyl-CoA Pathway Dominates a Subsurface Ecosystem.</title>
        <authorList>
            <person name="Takami H."/>
            <person name="Noguchi H."/>
            <person name="Takaki Y."/>
            <person name="Uchiyama I."/>
            <person name="Toyoda A."/>
            <person name="Nishi S."/>
            <person name="Chee G.-J."/>
            <person name="Arai W."/>
            <person name="Nunoura T."/>
            <person name="Itoh T."/>
            <person name="Hattori M."/>
            <person name="Takai K."/>
        </authorList>
    </citation>
    <scope>NUCLEOTIDE SEQUENCE</scope>
</reference>
<organism evidence="2">
    <name type="scientific">uncultured Alphaproteobacteria bacterium</name>
    <dbReference type="NCBI Taxonomy" id="91750"/>
    <lineage>
        <taxon>Bacteria</taxon>
        <taxon>Pseudomonadati</taxon>
        <taxon>Pseudomonadota</taxon>
        <taxon>Alphaproteobacteria</taxon>
        <taxon>environmental samples</taxon>
    </lineage>
</organism>
<feature type="signal peptide" evidence="1">
    <location>
        <begin position="1"/>
        <end position="21"/>
    </location>
</feature>
<evidence type="ECO:0008006" key="3">
    <source>
        <dbReference type="Google" id="ProtNLM"/>
    </source>
</evidence>
<keyword evidence="1" id="KW-0732">Signal</keyword>
<name>H5SK06_9PROT</name>
<proteinExistence type="predicted"/>
<dbReference type="AlphaFoldDB" id="H5SK06"/>
<accession>H5SK06</accession>
<feature type="chain" id="PRO_5003597581" description="Lipoprotein" evidence="1">
    <location>
        <begin position="22"/>
        <end position="174"/>
    </location>
</feature>
<sequence length="174" mass="18359">MPRIRLPLLLVLLLAACTLPPAPQIRGDPPRARLVVEQGADRPVPLLLPAGLSASEARRVAAELARGVPGLRPRLDPVDIPPSRGAWLVLHPLAAGEEGPDPACGVPHPRPMAAALLLALCVDGEEVAAVRVAGADERALWRAARLLLPDPRANPRPLRLLPHVEVGISGSFGF</sequence>
<reference evidence="2" key="1">
    <citation type="journal article" date="2005" name="Environ. Microbiol.">
        <title>Genetic and functional properties of uncultivated thermophilic crenarchaeotes from a subsurface gold mine as revealed by analysis of genome fragments.</title>
        <authorList>
            <person name="Nunoura T."/>
            <person name="Hirayama H."/>
            <person name="Takami H."/>
            <person name="Oida H."/>
            <person name="Nishi S."/>
            <person name="Shimamura S."/>
            <person name="Suzuki Y."/>
            <person name="Inagaki F."/>
            <person name="Takai K."/>
            <person name="Nealson K.H."/>
            <person name="Horikoshi K."/>
        </authorList>
    </citation>
    <scope>NUCLEOTIDE SEQUENCE</scope>
</reference>
<protein>
    <recommendedName>
        <fullName evidence="3">Lipoprotein</fullName>
    </recommendedName>
</protein>